<feature type="domain" description="Cytochrome c" evidence="7">
    <location>
        <begin position="50"/>
        <end position="154"/>
    </location>
</feature>
<evidence type="ECO:0000259" key="7">
    <source>
        <dbReference type="PROSITE" id="PS51007"/>
    </source>
</evidence>
<dbReference type="Pfam" id="PF13442">
    <property type="entry name" value="Cytochrome_CBB3"/>
    <property type="match status" value="1"/>
</dbReference>
<gene>
    <name evidence="8" type="ORF">AB6724_02780</name>
</gene>
<dbReference type="Gene3D" id="1.10.760.10">
    <property type="entry name" value="Cytochrome c-like domain"/>
    <property type="match status" value="3"/>
</dbReference>
<protein>
    <submittedName>
        <fullName evidence="8">C-type cytochrome</fullName>
    </submittedName>
</protein>
<dbReference type="EMBL" id="JBFYGN010000002">
    <property type="protein sequence ID" value="MEX8191759.1"/>
    <property type="molecule type" value="Genomic_DNA"/>
</dbReference>
<dbReference type="InterPro" id="IPR014353">
    <property type="entry name" value="Membr-bd_ADH_cyt_c"/>
</dbReference>
<evidence type="ECO:0000256" key="2">
    <source>
        <dbReference type="ARBA" id="ARBA00022617"/>
    </source>
</evidence>
<dbReference type="PIRSF" id="PIRSF000018">
    <property type="entry name" value="Mb_ADH_cyt_c"/>
    <property type="match status" value="1"/>
</dbReference>
<dbReference type="RefSeq" id="WP_369336968.1">
    <property type="nucleotide sequence ID" value="NZ_JBFYGN010000002.1"/>
</dbReference>
<dbReference type="Proteomes" id="UP001561046">
    <property type="component" value="Unassembled WGS sequence"/>
</dbReference>
<sequence length="428" mass="46280">MAKTWIKGLGAVAVLGVLVAGGMYLYGSSSGDIPAATVDFAKLGPQEYDVLYKRGEQVFRAGDCAACHSSPQTGAELAGGVPMVTPMGTLYGSNISPSKEHGIGNWTADDLYRAVAAGIAPGRKLLYPAMPYASYHQITRGDVDALWVWLMKQPAVEVGNKPGEMSFPFNIRPAVAMWNALNRPAAKQFDISVDELARGKYLVDVLGHCAECHSPRTKLTFAMDKSRYLEGNTIEGSYAPALTPDALSERGWTKDDLVKFFRTGLSPQGVMTFRMSSVLEHSTSRMPEADVRAMAAYLTQNRAMSGPKVKAAEGQTNIKGENLYLGLCAGCHGAQGDGQPHSSVPMSTNTTAMYPTPINLIRVIREGVHERDLAHGERMQTMPAYADKLSNEEMADLVNYMRQTWGGQPGNVTAAQVADQVQTIEHSK</sequence>
<name>A0ABV3ZQ96_9BURK</name>
<dbReference type="InterPro" id="IPR036909">
    <property type="entry name" value="Cyt_c-like_dom_sf"/>
</dbReference>
<dbReference type="InterPro" id="IPR008168">
    <property type="entry name" value="Cyt_C_IC"/>
</dbReference>
<evidence type="ECO:0000256" key="6">
    <source>
        <dbReference type="PROSITE-ProRule" id="PRU00433"/>
    </source>
</evidence>
<evidence type="ECO:0000256" key="4">
    <source>
        <dbReference type="ARBA" id="ARBA00022982"/>
    </source>
</evidence>
<evidence type="ECO:0000256" key="5">
    <source>
        <dbReference type="ARBA" id="ARBA00023004"/>
    </source>
</evidence>
<feature type="domain" description="Cytochrome c" evidence="7">
    <location>
        <begin position="194"/>
        <end position="302"/>
    </location>
</feature>
<evidence type="ECO:0000256" key="1">
    <source>
        <dbReference type="ARBA" id="ARBA00022448"/>
    </source>
</evidence>
<reference evidence="8 9" key="1">
    <citation type="journal article" date="2013" name="Int. J. Syst. Evol. Microbiol.">
        <title>Comamonas guangdongensis sp. nov., isolated from subterranean forest sediment, and emended description of the genus Comamonas.</title>
        <authorList>
            <person name="Zhang J."/>
            <person name="Wang Y."/>
            <person name="Zhou S."/>
            <person name="Wu C."/>
            <person name="He J."/>
            <person name="Li F."/>
        </authorList>
    </citation>
    <scope>NUCLEOTIDE SEQUENCE [LARGE SCALE GENOMIC DNA]</scope>
    <source>
        <strain evidence="8 9">CCTCC AB2011133</strain>
    </source>
</reference>
<dbReference type="PANTHER" id="PTHR35008:SF4">
    <property type="entry name" value="BLL4482 PROTEIN"/>
    <property type="match status" value="1"/>
</dbReference>
<comment type="caution">
    <text evidence="8">The sequence shown here is derived from an EMBL/GenBank/DDBJ whole genome shotgun (WGS) entry which is preliminary data.</text>
</comment>
<dbReference type="InterPro" id="IPR051459">
    <property type="entry name" value="Cytochrome_c-type_DH"/>
</dbReference>
<dbReference type="SUPFAM" id="SSF46626">
    <property type="entry name" value="Cytochrome c"/>
    <property type="match status" value="3"/>
</dbReference>
<keyword evidence="4" id="KW-0249">Electron transport</keyword>
<organism evidence="8 9">
    <name type="scientific">Comamonas guangdongensis</name>
    <dbReference type="NCBI Taxonomy" id="510515"/>
    <lineage>
        <taxon>Bacteria</taxon>
        <taxon>Pseudomonadati</taxon>
        <taxon>Pseudomonadota</taxon>
        <taxon>Betaproteobacteria</taxon>
        <taxon>Burkholderiales</taxon>
        <taxon>Comamonadaceae</taxon>
        <taxon>Comamonas</taxon>
    </lineage>
</organism>
<dbReference type="PANTHER" id="PTHR35008">
    <property type="entry name" value="BLL4482 PROTEIN-RELATED"/>
    <property type="match status" value="1"/>
</dbReference>
<keyword evidence="5 6" id="KW-0408">Iron</keyword>
<dbReference type="PROSITE" id="PS51007">
    <property type="entry name" value="CYTC"/>
    <property type="match status" value="3"/>
</dbReference>
<keyword evidence="1" id="KW-0813">Transport</keyword>
<dbReference type="PRINTS" id="PR00605">
    <property type="entry name" value="CYTCHROMECIC"/>
</dbReference>
<dbReference type="InterPro" id="IPR009056">
    <property type="entry name" value="Cyt_c-like_dom"/>
</dbReference>
<dbReference type="Pfam" id="PF00034">
    <property type="entry name" value="Cytochrom_C"/>
    <property type="match status" value="1"/>
</dbReference>
<keyword evidence="2 6" id="KW-0349">Heme</keyword>
<evidence type="ECO:0000313" key="9">
    <source>
        <dbReference type="Proteomes" id="UP001561046"/>
    </source>
</evidence>
<evidence type="ECO:0000256" key="3">
    <source>
        <dbReference type="ARBA" id="ARBA00022723"/>
    </source>
</evidence>
<evidence type="ECO:0000313" key="8">
    <source>
        <dbReference type="EMBL" id="MEX8191759.1"/>
    </source>
</evidence>
<keyword evidence="9" id="KW-1185">Reference proteome</keyword>
<feature type="domain" description="Cytochrome c" evidence="7">
    <location>
        <begin position="315"/>
        <end position="405"/>
    </location>
</feature>
<keyword evidence="3 6" id="KW-0479">Metal-binding</keyword>
<accession>A0ABV3ZQ96</accession>
<proteinExistence type="predicted"/>